<dbReference type="Pfam" id="PF12796">
    <property type="entry name" value="Ank_2"/>
    <property type="match status" value="1"/>
</dbReference>
<dbReference type="SUPFAM" id="SSF48403">
    <property type="entry name" value="Ankyrin repeat"/>
    <property type="match status" value="1"/>
</dbReference>
<dbReference type="VEuPathDB" id="GiardiaDB:QR46_2957"/>
<reference evidence="1 2" key="2">
    <citation type="journal article" date="2013" name="Genome Biol. Evol.">
        <title>Genome sequencing of Giardia lamblia genotypes A2 and B isolates (DH and GS) and comparative analysis with the genomes of genotypes A1 and E (WB and Pig).</title>
        <authorList>
            <person name="Adam R.D."/>
            <person name="Dahlstrom E.W."/>
            <person name="Martens C.A."/>
            <person name="Bruno D.P."/>
            <person name="Barbian K.D."/>
            <person name="Ricklefs S.M."/>
            <person name="Hernandez M.M."/>
            <person name="Narla N.P."/>
            <person name="Patel R.B."/>
            <person name="Porcella S.F."/>
            <person name="Nash T.E."/>
        </authorList>
    </citation>
    <scope>NUCLEOTIDE SEQUENCE [LARGE SCALE GENOMIC DNA]</scope>
    <source>
        <strain evidence="1 2">DH</strain>
    </source>
</reference>
<dbReference type="InterPro" id="IPR036770">
    <property type="entry name" value="Ankyrin_rpt-contain_sf"/>
</dbReference>
<dbReference type="Proteomes" id="UP000018320">
    <property type="component" value="Unassembled WGS sequence"/>
</dbReference>
<dbReference type="VEuPathDB" id="GiardiaDB:GL50581_846"/>
<dbReference type="PANTHER" id="PTHR24120">
    <property type="entry name" value="GH07239P"/>
    <property type="match status" value="1"/>
</dbReference>
<dbReference type="AlphaFoldDB" id="V6TJS7"/>
<gene>
    <name evidence="1" type="ORF">DHA2_151468</name>
</gene>
<protein>
    <submittedName>
        <fullName evidence="1">Ankyrin repeat protein</fullName>
    </submittedName>
</protein>
<dbReference type="Gene3D" id="1.25.40.20">
    <property type="entry name" value="Ankyrin repeat-containing domain"/>
    <property type="match status" value="1"/>
</dbReference>
<name>V6TJS7_GIAIN</name>
<evidence type="ECO:0000313" key="1">
    <source>
        <dbReference type="EMBL" id="ESU37180.1"/>
    </source>
</evidence>
<evidence type="ECO:0000313" key="2">
    <source>
        <dbReference type="Proteomes" id="UP000018320"/>
    </source>
</evidence>
<accession>V6TJS7</accession>
<dbReference type="VEuPathDB" id="GiardiaDB:GL50803_0017421"/>
<dbReference type="VEuPathDB" id="GiardiaDB:DHA2_151468"/>
<proteinExistence type="predicted"/>
<sequence>VVKMPQDLQIIPLVSCSSEDLTQSVDLCRRLRLLMGLNHKCLNRILSVKFVQDMAVCEIEKKHSVSLQDIIDEAALTICPISKLLIYSVFLDLLGLATYLFTITDDPDVFAMLTDCLSASLIAVDDYGYSSVSLIQGLRCLPALSSNRIETRTVYGRLLLDKLASILQSMFLAHASATKERDLVRRYLSKKSTSFSPTGEELILDFAFRPSKYTLVKSDSQDQVLYRNPRIVEVQAAIDYFRGLKRDVCGETPLMQTISEGGCSDASRNTLCVDYSTTRFVARNGHTALFIAVLKNCAPAVEKLRIYEARMRLASSVTICGHLLSHITALHLAVSLHRHEIIELLAPYEAMLQDTLMHFTPLHIAAFTGDLHAIRLLSPYAAGIPDKNGWTALVWCAYLDNKCSLCELLSLEGTEKTLRLALHAATSVKSTVCSTFLNTIFAHLSMPT</sequence>
<dbReference type="PANTHER" id="PTHR24120:SF4">
    <property type="entry name" value="GH07239P"/>
    <property type="match status" value="1"/>
</dbReference>
<dbReference type="SMART" id="SM00248">
    <property type="entry name" value="ANK"/>
    <property type="match status" value="4"/>
</dbReference>
<reference evidence="2" key="1">
    <citation type="submission" date="2012-02" db="EMBL/GenBank/DDBJ databases">
        <title>Genome sequencing of Giardia lamblia Genotypes A2 and B isolates (DH and GS) and comparative analysis with the genomes of Genotypes A1 and E (WB and Pig).</title>
        <authorList>
            <person name="Adam R."/>
            <person name="Dahlstrom E."/>
            <person name="Martens C."/>
            <person name="Bruno D."/>
            <person name="Barbian K."/>
            <person name="Porcella S.F."/>
            <person name="Nash T."/>
        </authorList>
    </citation>
    <scope>NUCLEOTIDE SEQUENCE</scope>
    <source>
        <strain evidence="2">DH</strain>
    </source>
</reference>
<comment type="caution">
    <text evidence="1">The sequence shown here is derived from an EMBL/GenBank/DDBJ whole genome shotgun (WGS) entry which is preliminary data.</text>
</comment>
<feature type="non-terminal residue" evidence="1">
    <location>
        <position position="1"/>
    </location>
</feature>
<organism evidence="1 2">
    <name type="scientific">Giardia intestinalis</name>
    <name type="common">Giardia lamblia</name>
    <dbReference type="NCBI Taxonomy" id="5741"/>
    <lineage>
        <taxon>Eukaryota</taxon>
        <taxon>Metamonada</taxon>
        <taxon>Diplomonadida</taxon>
        <taxon>Hexamitidae</taxon>
        <taxon>Giardiinae</taxon>
        <taxon>Giardia</taxon>
    </lineage>
</organism>
<dbReference type="EMBL" id="AHGT01000032">
    <property type="protein sequence ID" value="ESU37180.1"/>
    <property type="molecule type" value="Genomic_DNA"/>
</dbReference>
<dbReference type="InterPro" id="IPR002110">
    <property type="entry name" value="Ankyrin_rpt"/>
</dbReference>